<dbReference type="GO" id="GO:0019752">
    <property type="term" value="P:carboxylic acid metabolic process"/>
    <property type="evidence" value="ECO:0007669"/>
    <property type="project" value="UniProtKB-ARBA"/>
</dbReference>
<dbReference type="InterPro" id="IPR029061">
    <property type="entry name" value="THDP-binding"/>
</dbReference>
<reference evidence="4 5" key="1">
    <citation type="submission" date="2018-09" db="EMBL/GenBank/DDBJ databases">
        <title>Discovery and Ecogenomic Context for Candidatus Cryosericales, a Global Caldiserica Order Active in Thawing Permafrost.</title>
        <authorList>
            <person name="Martinez M.A."/>
            <person name="Woodcroft B.J."/>
            <person name="Ignacio Espinoza J.C."/>
            <person name="Zayed A."/>
            <person name="Singleton C.M."/>
            <person name="Boyd J."/>
            <person name="Li Y.-F."/>
            <person name="Purvine S."/>
            <person name="Maughan H."/>
            <person name="Hodgkins S.B."/>
            <person name="Anderson D."/>
            <person name="Sederholm M."/>
            <person name="Temperton B."/>
            <person name="Saleska S.R."/>
            <person name="Tyson G.W."/>
            <person name="Rich V.I."/>
        </authorList>
    </citation>
    <scope>NUCLEOTIDE SEQUENCE [LARGE SCALE GENOMIC DNA]</scope>
    <source>
        <strain evidence="4 5">SMC7</strain>
    </source>
</reference>
<dbReference type="SUPFAM" id="SSF52922">
    <property type="entry name" value="TK C-terminal domain-like"/>
    <property type="match status" value="1"/>
</dbReference>
<keyword evidence="4" id="KW-0670">Pyruvate</keyword>
<evidence type="ECO:0000256" key="1">
    <source>
        <dbReference type="ARBA" id="ARBA00023002"/>
    </source>
</evidence>
<dbReference type="Gene3D" id="3.40.50.920">
    <property type="match status" value="1"/>
</dbReference>
<comment type="caution">
    <text evidence="4">The sequence shown here is derived from an EMBL/GenBank/DDBJ whole genome shotgun (WGS) entry which is preliminary data.</text>
</comment>
<evidence type="ECO:0000313" key="5">
    <source>
        <dbReference type="Proteomes" id="UP000266328"/>
    </source>
</evidence>
<dbReference type="FunFam" id="3.40.50.920:FF:000010">
    <property type="entry name" value="Pyruvate ferredoxin oxidoreductase, alpha subunit"/>
    <property type="match status" value="1"/>
</dbReference>
<dbReference type="OrthoDB" id="9794954at2"/>
<dbReference type="GO" id="GO:0006979">
    <property type="term" value="P:response to oxidative stress"/>
    <property type="evidence" value="ECO:0007669"/>
    <property type="project" value="TreeGrafter"/>
</dbReference>
<keyword evidence="1" id="KW-0560">Oxidoreductase</keyword>
<dbReference type="PANTHER" id="PTHR32154">
    <property type="entry name" value="PYRUVATE-FLAVODOXIN OXIDOREDUCTASE-RELATED"/>
    <property type="match status" value="1"/>
</dbReference>
<dbReference type="InterPro" id="IPR009014">
    <property type="entry name" value="Transketo_C/PFOR_II"/>
</dbReference>
<dbReference type="EMBL" id="QXIS01000034">
    <property type="protein sequence ID" value="RIE05632.1"/>
    <property type="molecule type" value="Genomic_DNA"/>
</dbReference>
<dbReference type="AlphaFoldDB" id="A0A398CSU8"/>
<accession>A0A398CSU8</accession>
<proteinExistence type="predicted"/>
<organism evidence="4 5">
    <name type="scientific">Candidatus Cryosericum terrychapinii</name>
    <dbReference type="NCBI Taxonomy" id="2290919"/>
    <lineage>
        <taxon>Bacteria</taxon>
        <taxon>Pseudomonadati</taxon>
        <taxon>Caldisericota/Cryosericota group</taxon>
        <taxon>Candidatus Cryosericota</taxon>
        <taxon>Candidatus Cryosericia</taxon>
        <taxon>Candidatus Cryosericales</taxon>
        <taxon>Candidatus Cryosericaceae</taxon>
        <taxon>Candidatus Cryosericum</taxon>
    </lineage>
</organism>
<dbReference type="SUPFAM" id="SSF52518">
    <property type="entry name" value="Thiamin diphosphate-binding fold (THDP-binding)"/>
    <property type="match status" value="1"/>
</dbReference>
<dbReference type="Proteomes" id="UP000266328">
    <property type="component" value="Unassembled WGS sequence"/>
</dbReference>
<feature type="domain" description="Pyruvate:ferredoxin oxidoreductase core" evidence="3">
    <location>
        <begin position="262"/>
        <end position="365"/>
    </location>
</feature>
<dbReference type="Pfam" id="PF01855">
    <property type="entry name" value="POR_N"/>
    <property type="match status" value="1"/>
</dbReference>
<feature type="domain" description="Pyruvate flavodoxin/ferredoxin oxidoreductase pyrimidine binding" evidence="2">
    <location>
        <begin position="15"/>
        <end position="238"/>
    </location>
</feature>
<evidence type="ECO:0000259" key="3">
    <source>
        <dbReference type="Pfam" id="PF17147"/>
    </source>
</evidence>
<dbReference type="Gene3D" id="3.40.50.970">
    <property type="match status" value="1"/>
</dbReference>
<dbReference type="RefSeq" id="WP_119089590.1">
    <property type="nucleotide sequence ID" value="NZ_QXIS01000034.1"/>
</dbReference>
<dbReference type="InterPro" id="IPR033412">
    <property type="entry name" value="PFOR_II"/>
</dbReference>
<evidence type="ECO:0000259" key="2">
    <source>
        <dbReference type="Pfam" id="PF01855"/>
    </source>
</evidence>
<protein>
    <submittedName>
        <fullName evidence="4">Pyruvate ferredoxin oxidoreductase</fullName>
    </submittedName>
</protein>
<dbReference type="PANTHER" id="PTHR32154:SF0">
    <property type="entry name" value="PYRUVATE-FLAVODOXIN OXIDOREDUCTASE-RELATED"/>
    <property type="match status" value="1"/>
</dbReference>
<name>A0A398CSU8_9BACT</name>
<dbReference type="FunFam" id="3.40.50.970:FF:000012">
    <property type="entry name" value="Pyruvate:ferredoxin (Flavodoxin) oxidoreductase"/>
    <property type="match status" value="1"/>
</dbReference>
<dbReference type="CDD" id="cd07034">
    <property type="entry name" value="TPP_PYR_PFOR_IOR-alpha_like"/>
    <property type="match status" value="1"/>
</dbReference>
<evidence type="ECO:0000313" key="4">
    <source>
        <dbReference type="EMBL" id="RIE05632.1"/>
    </source>
</evidence>
<keyword evidence="5" id="KW-1185">Reference proteome</keyword>
<dbReference type="Pfam" id="PF17147">
    <property type="entry name" value="PFOR_II"/>
    <property type="match status" value="1"/>
</dbReference>
<gene>
    <name evidence="4" type="primary">porA</name>
    <name evidence="4" type="ORF">SMC7_06780</name>
</gene>
<sequence>MGVRKAITGAQAAAEAMRQINPDVVVAYPITPQTPIVEEFAKYVADGIVDTEMVPVESEHSAMSATVGAETAGARAMSATSSQGLALMWEVVAATPGLRLPIVMSLVNRALSAPINIHCDHSDVMGVTTVGWIQIFSENAQEVYENTLLAIRVAEDNRVQLPVMVNQDGFITSHAVEPVEIFDDALVQKFVGVRSLDRALLDVEHAKSVGPLVLPDYYFEFKRAQEEAMSKVFEVYHEVGTELSAITGKQYPFFETYRIDDAKAVVVVLNSAAGTAKAAVDAMRAQGKKVGLLKPILFRPFPYAEVREALKDIPVIGVLDRSMDFGACAPVYSEFRNALWELERRPAMQSYIYGLGGRDIMTTEIEAVFEELLSGKLDPEHQRYIGLRG</sequence>
<dbReference type="InterPro" id="IPR002880">
    <property type="entry name" value="Pyrv_Fd/Flavodoxin_OxRdtase_N"/>
</dbReference>
<dbReference type="InterPro" id="IPR050722">
    <property type="entry name" value="Pyruvate:ferred/Flavod_OxRd"/>
</dbReference>
<dbReference type="GO" id="GO:0016903">
    <property type="term" value="F:oxidoreductase activity, acting on the aldehyde or oxo group of donors"/>
    <property type="evidence" value="ECO:0007669"/>
    <property type="project" value="UniProtKB-ARBA"/>
</dbReference>